<sequence length="61" mass="6719">PSSGVVKKKLTAQGDGLSRDTANASTTTLVRLQHLGFDRAHPKGTPANIDLYYFDFLNHYL</sequence>
<feature type="compositionally biased region" description="Basic residues" evidence="1">
    <location>
        <begin position="1"/>
        <end position="10"/>
    </location>
</feature>
<evidence type="ECO:0000256" key="1">
    <source>
        <dbReference type="SAM" id="MobiDB-lite"/>
    </source>
</evidence>
<feature type="non-terminal residue" evidence="2">
    <location>
        <position position="1"/>
    </location>
</feature>
<protein>
    <submittedName>
        <fullName evidence="2">Uncharacterized protein</fullName>
    </submittedName>
</protein>
<evidence type="ECO:0000313" key="2">
    <source>
        <dbReference type="EMBL" id="SUZ94769.1"/>
    </source>
</evidence>
<accession>A0A381RUL6</accession>
<organism evidence="2">
    <name type="scientific">marine metagenome</name>
    <dbReference type="NCBI Taxonomy" id="408172"/>
    <lineage>
        <taxon>unclassified sequences</taxon>
        <taxon>metagenomes</taxon>
        <taxon>ecological metagenomes</taxon>
    </lineage>
</organism>
<dbReference type="EMBL" id="UINC01002264">
    <property type="protein sequence ID" value="SUZ94769.1"/>
    <property type="molecule type" value="Genomic_DNA"/>
</dbReference>
<feature type="region of interest" description="Disordered" evidence="1">
    <location>
        <begin position="1"/>
        <end position="23"/>
    </location>
</feature>
<name>A0A381RUL6_9ZZZZ</name>
<dbReference type="AlphaFoldDB" id="A0A381RUL6"/>
<reference evidence="2" key="1">
    <citation type="submission" date="2018-05" db="EMBL/GenBank/DDBJ databases">
        <authorList>
            <person name="Lanie J.A."/>
            <person name="Ng W.-L."/>
            <person name="Kazmierczak K.M."/>
            <person name="Andrzejewski T.M."/>
            <person name="Davidsen T.M."/>
            <person name="Wayne K.J."/>
            <person name="Tettelin H."/>
            <person name="Glass J.I."/>
            <person name="Rusch D."/>
            <person name="Podicherti R."/>
            <person name="Tsui H.-C.T."/>
            <person name="Winkler M.E."/>
        </authorList>
    </citation>
    <scope>NUCLEOTIDE SEQUENCE</scope>
</reference>
<proteinExistence type="predicted"/>
<gene>
    <name evidence="2" type="ORF">METZ01_LOCUS47623</name>
</gene>